<protein>
    <recommendedName>
        <fullName evidence="3">DNA-repair protein Xrcc1 N-terminal domain-containing protein</fullName>
    </recommendedName>
</protein>
<keyword evidence="1" id="KW-0175">Coiled coil</keyword>
<dbReference type="EMBL" id="JABFUD020000005">
    <property type="protein sequence ID" value="KAI5080032.1"/>
    <property type="molecule type" value="Genomic_DNA"/>
</dbReference>
<evidence type="ECO:0000313" key="5">
    <source>
        <dbReference type="Proteomes" id="UP000886520"/>
    </source>
</evidence>
<sequence length="2093" mass="233836">MATELELDPRHRILPFKVRAASKEVQPHKAANVLDPDPKNHWSTSTNVKEWLLLELEEPCLLQQIRIHNKSVLEWEISLGLRYKPDLFSKVRTRCEAPRRESQYIANYAPCRYVRLSCLRGNPIAIYSVQLIGISMPGLEPEFQPLVDHLLPLVISTKHELQDLYLQLLGEIMNRLSPFTPVLEGDLAMYSENTESTLRFLAMLSGPFYPILVAIDERERLKNLAPPNDTESSKGAQGSLFTVSSNFQAPPRRSRSPAPSQQSAGQLVAFRSDVALSLLRAAFRDLALGTVCRMVARVFRKISSNYSTVGVIGVRNDVSPGSGQVESGYENVMSNAELSTYGFQQTDYSVIFGEDFFVLEDDLGETGLSSLLDIASVEEGLLHFLYASISKPILCRRLAEMKPDLVPVLPYIQAVLPAIRPASVSILDQVDESFNPWQAPLVQRAFSQVVSLATTVSYRPLLDACAGYLSSFSLAHEKAACILIDLCSGPLAPWLPAVIAKVDLVFELVEGILNSFQVVDKGICFGRAALVYVILGFSGHIDEFLTSYKAVKHKIIFVIEMLEPFLLPAITPIKNTIAFGDVSAVLTEKQERDCSLALDILRAAISKPGFLSALEVEWRKGVVKPSVLISVIAPHLPVPAGVDARGGVSETGDDGIPVQQMRANADSCSKKVLSDNITKAFVTDDEVSSKADFLPAENHEDPFKLFVPPDLKFMNLKLFSSRPQESEDFGQFGMKGDPKPGGCDVKDADFFKTYREDSKILYSDYRHLRNHQERELQAAEFIHFAEGLHSQKDGTLANHEAAINCLLLAAESHLNPLMPRAWQNEQFDRLIPTMTKKLGSRKESSEERLNGLLSLEEERDKMVLQILLKAAEWDAQVRDKGYEDLQELKLYAMDDKSLIENCAIDATTLLRKHQALFLRFLIVQLKRDADYIYEALLQGLLFFLSAATELVCSAEHVVETILRTAEHINIYLLNNVKQKGLKHSTMLSMSCIHRKWSLLCRLVVAASGGKSGEGDDECTHEELVPSSAWMSKLAEFAASPFPLVRFVGWKALARFARCQHQSGVVLASDLQQLSALLSVFADDLMCSDITECGPGVVNFSLKPLDERSSGLSSGGLEQCRSGTMSSLCPEVDFLCPSLQKQFISGALAILDAVCLQLKGVPVTALPDILSWFSELCCHPYVLEQRSDLKLHTKIKGFAAENVRFIILRLLEVLMLEHMEAMVPELPRVFGVVLSLCQSFYCDISLLDSVLKALKPLFSYGLTTAASAELQLEDDCDTVTIESLCADPLMELIQKTPESKNYTSEQKYDGSLLLFLSGAVLCDLSFPKKLQLMHLLRNWANFTAFTETTSYINYLYAFQKIFEACQWILEKALAQEGLLLPYVAKVSEEPVLDKAQLAAAVQTVVDTNCLNLQEVAELHTDDLAHPVRKLRTDEDHNLPTENGGPSVTLSLPESCEFEECTEGIAFALAASLEKVWNLHPQLAEKLTKTVTQCLMVSNYLIKQCSGVSFLAPDEAQEAGEERQSITEERHQDLGSNGAALSKVCQAVSTFQKSHYWHVAVCAMEFFLSQPDSKAIVDILPCICCILQYQCTDAPRISWREISVKWLSKVVERFIPYLSSAQITPLAQLFKVLMEHKEPEQRAGALQELEKLADLDKLDRESIGAVSTSNVLHQHAPLLQEGKFVGDADFVAAIVDAEWDVVCSLAACDSSPRIRKQAIEVLVKFVPFAQPHHLQRLLSSADTLLPGLAKESYTMIDAPITRLSLALLSRACLYSSMKEISMVPSGVWCSLEVLSKPRNGSVLGEIERATCTALLHLRDHEHDAKQLIQDFLSRKSEGQPKRESQFSYVQATVLQVLARLNVARMIENSLCSKSNEEAKKLEEAEIELELLKQKRAHEENNRHQMLQSQTKFETQISHSAVSKTRKEELQRLQIQILSEELVATREEISARLERQRLARHNRQLALEQATLREIELLQELDREKAAEIEREIERQKVLERERARTKELRHSLELEAERRTQRDLQRELDQRESGTIRPSRREFPGSGSGSRPRERYRERDSGRPSQDARSSTGAVRENSTTPPATPTAGSRSTGR</sequence>
<dbReference type="InterPro" id="IPR016024">
    <property type="entry name" value="ARM-type_fold"/>
</dbReference>
<dbReference type="GO" id="GO:0003684">
    <property type="term" value="F:damaged DNA binding"/>
    <property type="evidence" value="ECO:0007669"/>
    <property type="project" value="InterPro"/>
</dbReference>
<feature type="compositionally biased region" description="Basic and acidic residues" evidence="2">
    <location>
        <begin position="2015"/>
        <end position="2041"/>
    </location>
</feature>
<dbReference type="InterPro" id="IPR008979">
    <property type="entry name" value="Galactose-bd-like_sf"/>
</dbReference>
<accession>A0A9D4ZNB0</accession>
<evidence type="ECO:0000256" key="1">
    <source>
        <dbReference type="SAM" id="Coils"/>
    </source>
</evidence>
<reference evidence="4 5" key="1">
    <citation type="submission" date="2021-01" db="EMBL/GenBank/DDBJ databases">
        <title>Adiantum capillus-veneris genome.</title>
        <authorList>
            <person name="Fang Y."/>
            <person name="Liao Q."/>
        </authorList>
    </citation>
    <scope>NUCLEOTIDE SEQUENCE [LARGE SCALE GENOMIC DNA]</scope>
    <source>
        <strain evidence="4">H3</strain>
        <tissue evidence="4">Leaf</tissue>
    </source>
</reference>
<evidence type="ECO:0000259" key="3">
    <source>
        <dbReference type="Pfam" id="PF01834"/>
    </source>
</evidence>
<feature type="coiled-coil region" evidence="1">
    <location>
        <begin position="1872"/>
        <end position="1899"/>
    </location>
</feature>
<name>A0A9D4ZNB0_ADICA</name>
<feature type="compositionally biased region" description="Polar residues" evidence="2">
    <location>
        <begin position="2061"/>
        <end position="2077"/>
    </location>
</feature>
<dbReference type="PANTHER" id="PTHR35833">
    <property type="entry name" value="GALACTOSE-BINDING DOMAIN-LIKE, ARMADILLO-TYPE FOLD PROTEIN-RELATED"/>
    <property type="match status" value="1"/>
</dbReference>
<dbReference type="GO" id="GO:0005634">
    <property type="term" value="C:nucleus"/>
    <property type="evidence" value="ECO:0007669"/>
    <property type="project" value="InterPro"/>
</dbReference>
<organism evidence="4 5">
    <name type="scientific">Adiantum capillus-veneris</name>
    <name type="common">Maidenhair fern</name>
    <dbReference type="NCBI Taxonomy" id="13818"/>
    <lineage>
        <taxon>Eukaryota</taxon>
        <taxon>Viridiplantae</taxon>
        <taxon>Streptophyta</taxon>
        <taxon>Embryophyta</taxon>
        <taxon>Tracheophyta</taxon>
        <taxon>Polypodiopsida</taxon>
        <taxon>Polypodiidae</taxon>
        <taxon>Polypodiales</taxon>
        <taxon>Pteridineae</taxon>
        <taxon>Pteridaceae</taxon>
        <taxon>Vittarioideae</taxon>
        <taxon>Adiantum</taxon>
    </lineage>
</organism>
<dbReference type="Pfam" id="PF01834">
    <property type="entry name" value="XRCC1_N"/>
    <property type="match status" value="1"/>
</dbReference>
<comment type="caution">
    <text evidence="4">The sequence shown here is derived from an EMBL/GenBank/DDBJ whole genome shotgun (WGS) entry which is preliminary data.</text>
</comment>
<dbReference type="Proteomes" id="UP000886520">
    <property type="component" value="Chromosome 5"/>
</dbReference>
<evidence type="ECO:0000256" key="2">
    <source>
        <dbReference type="SAM" id="MobiDB-lite"/>
    </source>
</evidence>
<feature type="region of interest" description="Disordered" evidence="2">
    <location>
        <begin position="2015"/>
        <end position="2093"/>
    </location>
</feature>
<dbReference type="SUPFAM" id="SSF49785">
    <property type="entry name" value="Galactose-binding domain-like"/>
    <property type="match status" value="1"/>
</dbReference>
<dbReference type="SUPFAM" id="SSF48371">
    <property type="entry name" value="ARM repeat"/>
    <property type="match status" value="1"/>
</dbReference>
<feature type="coiled-coil region" evidence="1">
    <location>
        <begin position="1955"/>
        <end position="2013"/>
    </location>
</feature>
<proteinExistence type="predicted"/>
<feature type="compositionally biased region" description="Basic and acidic residues" evidence="2">
    <location>
        <begin position="2049"/>
        <end position="2060"/>
    </location>
</feature>
<dbReference type="InterPro" id="IPR002706">
    <property type="entry name" value="Xrcc1_N"/>
</dbReference>
<dbReference type="Gene3D" id="2.60.120.260">
    <property type="entry name" value="Galactose-binding domain-like"/>
    <property type="match status" value="1"/>
</dbReference>
<dbReference type="GO" id="GO:0000012">
    <property type="term" value="P:single strand break repair"/>
    <property type="evidence" value="ECO:0007669"/>
    <property type="project" value="InterPro"/>
</dbReference>
<dbReference type="PANTHER" id="PTHR35833:SF1">
    <property type="entry name" value="GALACTOSE-BINDING DOMAIN-CONTAINING PROTEIN"/>
    <property type="match status" value="1"/>
</dbReference>
<dbReference type="OrthoDB" id="1739806at2759"/>
<evidence type="ECO:0000313" key="4">
    <source>
        <dbReference type="EMBL" id="KAI5080032.1"/>
    </source>
</evidence>
<feature type="domain" description="DNA-repair protein Xrcc1 N-terminal" evidence="3">
    <location>
        <begin position="17"/>
        <end position="71"/>
    </location>
</feature>
<keyword evidence="5" id="KW-1185">Reference proteome</keyword>
<gene>
    <name evidence="4" type="ORF">GOP47_0005511</name>
</gene>